<feature type="domain" description="Pyrrolo-quinoline quinone repeat" evidence="3">
    <location>
        <begin position="442"/>
        <end position="589"/>
    </location>
</feature>
<dbReference type="Pfam" id="PF13360">
    <property type="entry name" value="PQQ_2"/>
    <property type="match status" value="1"/>
</dbReference>
<protein>
    <submittedName>
        <fullName evidence="4">PQQ-like domain-containing protein</fullName>
    </submittedName>
</protein>
<reference evidence="5" key="1">
    <citation type="submission" date="2017-01" db="EMBL/GenBank/DDBJ databases">
        <authorList>
            <person name="Varghese N."/>
            <person name="Submissions S."/>
        </authorList>
    </citation>
    <scope>NUCLEOTIDE SEQUENCE [LARGE SCALE GENOMIC DNA]</scope>
    <source>
        <strain evidence="5">3bp</strain>
    </source>
</reference>
<dbReference type="Proteomes" id="UP000186235">
    <property type="component" value="Unassembled WGS sequence"/>
</dbReference>
<evidence type="ECO:0000256" key="1">
    <source>
        <dbReference type="SAM" id="MobiDB-lite"/>
    </source>
</evidence>
<dbReference type="AlphaFoldDB" id="A0A1N6Q2Q2"/>
<feature type="compositionally biased region" description="Basic and acidic residues" evidence="1">
    <location>
        <begin position="1"/>
        <end position="13"/>
    </location>
</feature>
<name>A0A1N6Q2Q2_9MICO</name>
<keyword evidence="5" id="KW-1185">Reference proteome</keyword>
<dbReference type="InterPro" id="IPR011047">
    <property type="entry name" value="Quinoprotein_ADH-like_sf"/>
</dbReference>
<dbReference type="EMBL" id="FTMI01000002">
    <property type="protein sequence ID" value="SIQ10807.1"/>
    <property type="molecule type" value="Genomic_DNA"/>
</dbReference>
<feature type="transmembrane region" description="Helical" evidence="2">
    <location>
        <begin position="114"/>
        <end position="137"/>
    </location>
</feature>
<sequence>MPLRRRDARDRLTFELVESEDVDADDDALGGPGPVSPGGPRGVPSGATVGTTWTPGVTAGVRAALGATDGPAGPDGPPGRASVDDDPAEDDPAESDAAESDPAEGGPPRRGRPAAVVAGVAAGVALVLGGMLAVDAWQGRADVERLRAAPGGLEPLPDAPVERWTADVEVSGGLALLPGAVVTVEDGTAVARSLDDGAERWRVDVGAHASCGGQLLWSLPFGEPASTLVCVAPSSDAVGLGGVTDLQLDPETGRVLASDWAVTVLAADGEVLGRRDTTSAGGAPIPGTDGTLLRAQRVGEVPAGDGAVVEQDVATSEVADLPLGRPAVVRVEDALTGDTRWEADVPFVEGSGQCVGWTETDGTETIRAELENLWAATETHLVRVEGCGVTAWFTPGGERLDDQENPLDGVVALADGTYYRDPSGYASTWGSAATAPRDAARAVLAADGAVRWEPPGPILVPRSSDGSDAPLLARSEGELVAFDGDGSELWRSSEVVAPEAVLVATHDTVVVSGGSSTGWMTGLDATTGTVRWSLDRETVEAAAGGSVSWMDTAYTDGRRAILLAYQDDGRTDLLAIDLADGHVAWSGGVGPEEGSWPVPLQGRLLRIGQSEIARLG</sequence>
<gene>
    <name evidence="4" type="ORF">SAMN05518682_1286</name>
</gene>
<keyword evidence="2" id="KW-1133">Transmembrane helix</keyword>
<keyword evidence="2" id="KW-0812">Transmembrane</keyword>
<feature type="compositionally biased region" description="Acidic residues" evidence="1">
    <location>
        <begin position="84"/>
        <end position="102"/>
    </location>
</feature>
<feature type="compositionally biased region" description="Low complexity" evidence="1">
    <location>
        <begin position="63"/>
        <end position="72"/>
    </location>
</feature>
<dbReference type="RefSeq" id="WP_076404318.1">
    <property type="nucleotide sequence ID" value="NZ_FTMI01000002.1"/>
</dbReference>
<feature type="region of interest" description="Disordered" evidence="1">
    <location>
        <begin position="1"/>
        <end position="113"/>
    </location>
</feature>
<dbReference type="SUPFAM" id="SSF50998">
    <property type="entry name" value="Quinoprotein alcohol dehydrogenase-like"/>
    <property type="match status" value="2"/>
</dbReference>
<proteinExistence type="predicted"/>
<feature type="compositionally biased region" description="Acidic residues" evidence="1">
    <location>
        <begin position="17"/>
        <end position="28"/>
    </location>
</feature>
<accession>A0A1N6Q2Q2</accession>
<evidence type="ECO:0000313" key="4">
    <source>
        <dbReference type="EMBL" id="SIQ10807.1"/>
    </source>
</evidence>
<dbReference type="InterPro" id="IPR015943">
    <property type="entry name" value="WD40/YVTN_repeat-like_dom_sf"/>
</dbReference>
<keyword evidence="2" id="KW-0472">Membrane</keyword>
<evidence type="ECO:0000256" key="2">
    <source>
        <dbReference type="SAM" id="Phobius"/>
    </source>
</evidence>
<dbReference type="InterPro" id="IPR002372">
    <property type="entry name" value="PQQ_rpt_dom"/>
</dbReference>
<evidence type="ECO:0000259" key="3">
    <source>
        <dbReference type="Pfam" id="PF13360"/>
    </source>
</evidence>
<dbReference type="Gene3D" id="2.130.10.10">
    <property type="entry name" value="YVTN repeat-like/Quinoprotein amine dehydrogenase"/>
    <property type="match status" value="1"/>
</dbReference>
<organism evidence="4 5">
    <name type="scientific">Cellulosimicrobium aquatile</name>
    <dbReference type="NCBI Taxonomy" id="1612203"/>
    <lineage>
        <taxon>Bacteria</taxon>
        <taxon>Bacillati</taxon>
        <taxon>Actinomycetota</taxon>
        <taxon>Actinomycetes</taxon>
        <taxon>Micrococcales</taxon>
        <taxon>Promicromonosporaceae</taxon>
        <taxon>Cellulosimicrobium</taxon>
    </lineage>
</organism>
<evidence type="ECO:0000313" key="5">
    <source>
        <dbReference type="Proteomes" id="UP000186235"/>
    </source>
</evidence>